<evidence type="ECO:0000256" key="10">
    <source>
        <dbReference type="ARBA" id="ARBA00024195"/>
    </source>
</evidence>
<evidence type="ECO:0000256" key="1">
    <source>
        <dbReference type="ARBA" id="ARBA00022670"/>
    </source>
</evidence>
<keyword evidence="3" id="KW-0732">Signal</keyword>
<dbReference type="FunFam" id="2.40.10.10:FF:000028">
    <property type="entry name" value="Serine protease easter"/>
    <property type="match status" value="1"/>
</dbReference>
<dbReference type="InterPro" id="IPR033116">
    <property type="entry name" value="TRYPSIN_SER"/>
</dbReference>
<feature type="compositionally biased region" description="Polar residues" evidence="12">
    <location>
        <begin position="108"/>
        <end position="123"/>
    </location>
</feature>
<dbReference type="InterPro" id="IPR018114">
    <property type="entry name" value="TRYPSIN_HIS"/>
</dbReference>
<keyword evidence="8" id="KW-1015">Disulfide bond</keyword>
<dbReference type="CDD" id="cd00190">
    <property type="entry name" value="Tryp_SPc"/>
    <property type="match status" value="1"/>
</dbReference>
<evidence type="ECO:0000313" key="15">
    <source>
        <dbReference type="Proteomes" id="UP000791440"/>
    </source>
</evidence>
<dbReference type="SMART" id="SM00020">
    <property type="entry name" value="Tryp_SPc"/>
    <property type="match status" value="1"/>
</dbReference>
<dbReference type="PROSITE" id="PS50240">
    <property type="entry name" value="TRYPSIN_DOM"/>
    <property type="match status" value="1"/>
</dbReference>
<keyword evidence="2" id="KW-0479">Metal-binding</keyword>
<dbReference type="SMART" id="SM00680">
    <property type="entry name" value="CLIP"/>
    <property type="match status" value="1"/>
</dbReference>
<evidence type="ECO:0000313" key="14">
    <source>
        <dbReference type="EMBL" id="KAG6464628.1"/>
    </source>
</evidence>
<sequence>MSVYSNVIMFKVNVFVYLFLLGLLGVGSLFAGDGCYVEENQGTCVVLSECQHLINEIHRAGKPMPIHIRNKLQMLGCGFESDKPMVCCVPPSNFDAINSWTPEIHGSSLSGVPNRGKPTQTDDNVVWGSDYSNSNIPPKDDTDILGHEHDKLGQFTPSDRVTTTANHRNIGLLPTNCGSIESDRIIGGNRTRLFEMPWMVLLSYQSGRRTRLDCGGTLINEWYVLTAAHCVTSLRSNLILTHVILGEHDVEHDPDCERSDGNKYCAPPIKTVTIEETIPHPRYNSKTFADDIALLRLSEPADFNLDNMKPLCLPLTLQLQTENLVNINGIVAGWGVTEEGMESSVLLSVSLPILSKDECETAYKGTVQLSDKQLCAGGVRDKDSCGGDSGGPLMYPGKLGPGGIKYIQRGIVSYGTKRCGVGGFPGVYTNVASYMDWILDNMHT</sequence>
<reference evidence="14" key="2">
    <citation type="submission" date="2020-12" db="EMBL/GenBank/DDBJ databases">
        <authorList>
            <person name="Kanost M."/>
        </authorList>
    </citation>
    <scope>NUCLEOTIDE SEQUENCE</scope>
</reference>
<dbReference type="EMBL" id="JH669214">
    <property type="protein sequence ID" value="KAG6464628.1"/>
    <property type="molecule type" value="Genomic_DNA"/>
</dbReference>
<dbReference type="EMBL" id="JH669214">
    <property type="protein sequence ID" value="KAG6464629.1"/>
    <property type="molecule type" value="Genomic_DNA"/>
</dbReference>
<dbReference type="InterPro" id="IPR022700">
    <property type="entry name" value="CLIP"/>
</dbReference>
<evidence type="ECO:0000256" key="9">
    <source>
        <dbReference type="ARBA" id="ARBA00023180"/>
    </source>
</evidence>
<comment type="similarity">
    <text evidence="10">Belongs to the peptidase S1 family. CLIP subfamily.</text>
</comment>
<evidence type="ECO:0000256" key="11">
    <source>
        <dbReference type="RuleBase" id="RU363034"/>
    </source>
</evidence>
<feature type="domain" description="Peptidase S1" evidence="13">
    <location>
        <begin position="185"/>
        <end position="443"/>
    </location>
</feature>
<dbReference type="AlphaFoldDB" id="A0A922D1X9"/>
<evidence type="ECO:0000256" key="7">
    <source>
        <dbReference type="ARBA" id="ARBA00023145"/>
    </source>
</evidence>
<reference evidence="14" key="1">
    <citation type="journal article" date="2016" name="Insect Biochem. Mol. Biol.">
        <title>Multifaceted biological insights from a draft genome sequence of the tobacco hornworm moth, Manduca sexta.</title>
        <authorList>
            <person name="Kanost M.R."/>
            <person name="Arrese E.L."/>
            <person name="Cao X."/>
            <person name="Chen Y.R."/>
            <person name="Chellapilla S."/>
            <person name="Goldsmith M.R."/>
            <person name="Grosse-Wilde E."/>
            <person name="Heckel D.G."/>
            <person name="Herndon N."/>
            <person name="Jiang H."/>
            <person name="Papanicolaou A."/>
            <person name="Qu J."/>
            <person name="Soulages J.L."/>
            <person name="Vogel H."/>
            <person name="Walters J."/>
            <person name="Waterhouse R.M."/>
            <person name="Ahn S.J."/>
            <person name="Almeida F.C."/>
            <person name="An C."/>
            <person name="Aqrawi P."/>
            <person name="Bretschneider A."/>
            <person name="Bryant W.B."/>
            <person name="Bucks S."/>
            <person name="Chao H."/>
            <person name="Chevignon G."/>
            <person name="Christen J.M."/>
            <person name="Clarke D.F."/>
            <person name="Dittmer N.T."/>
            <person name="Ferguson L.C.F."/>
            <person name="Garavelou S."/>
            <person name="Gordon K.H.J."/>
            <person name="Gunaratna R.T."/>
            <person name="Han Y."/>
            <person name="Hauser F."/>
            <person name="He Y."/>
            <person name="Heidel-Fischer H."/>
            <person name="Hirsh A."/>
            <person name="Hu Y."/>
            <person name="Jiang H."/>
            <person name="Kalra D."/>
            <person name="Klinner C."/>
            <person name="Konig C."/>
            <person name="Kovar C."/>
            <person name="Kroll A.R."/>
            <person name="Kuwar S.S."/>
            <person name="Lee S.L."/>
            <person name="Lehman R."/>
            <person name="Li K."/>
            <person name="Li Z."/>
            <person name="Liang H."/>
            <person name="Lovelace S."/>
            <person name="Lu Z."/>
            <person name="Mansfield J.H."/>
            <person name="McCulloch K.J."/>
            <person name="Mathew T."/>
            <person name="Morton B."/>
            <person name="Muzny D.M."/>
            <person name="Neunemann D."/>
            <person name="Ongeri F."/>
            <person name="Pauchet Y."/>
            <person name="Pu L.L."/>
            <person name="Pyrousis I."/>
            <person name="Rao X.J."/>
            <person name="Redding A."/>
            <person name="Roesel C."/>
            <person name="Sanchez-Gracia A."/>
            <person name="Schaack S."/>
            <person name="Shukla A."/>
            <person name="Tetreau G."/>
            <person name="Wang Y."/>
            <person name="Xiong G.H."/>
            <person name="Traut W."/>
            <person name="Walsh T.K."/>
            <person name="Worley K.C."/>
            <person name="Wu D."/>
            <person name="Wu W."/>
            <person name="Wu Y.Q."/>
            <person name="Zhang X."/>
            <person name="Zou Z."/>
            <person name="Zucker H."/>
            <person name="Briscoe A.D."/>
            <person name="Burmester T."/>
            <person name="Clem R.J."/>
            <person name="Feyereisen R."/>
            <person name="Grimmelikhuijzen C.J.P."/>
            <person name="Hamodrakas S.J."/>
            <person name="Hansson B.S."/>
            <person name="Huguet E."/>
            <person name="Jermiin L.S."/>
            <person name="Lan Q."/>
            <person name="Lehman H.K."/>
            <person name="Lorenzen M."/>
            <person name="Merzendorfer H."/>
            <person name="Michalopoulos I."/>
            <person name="Morton D.B."/>
            <person name="Muthukrishnan S."/>
            <person name="Oakeshott J.G."/>
            <person name="Palmer W."/>
            <person name="Park Y."/>
            <person name="Passarelli A.L."/>
            <person name="Rozas J."/>
            <person name="Schwartz L.M."/>
            <person name="Smith W."/>
            <person name="Southgate A."/>
            <person name="Vilcinskas A."/>
            <person name="Vogt R."/>
            <person name="Wang P."/>
            <person name="Werren J."/>
            <person name="Yu X.Q."/>
            <person name="Zhou J.J."/>
            <person name="Brown S.J."/>
            <person name="Scherer S.E."/>
            <person name="Richards S."/>
            <person name="Blissard G.W."/>
        </authorList>
    </citation>
    <scope>NUCLEOTIDE SEQUENCE</scope>
</reference>
<proteinExistence type="inferred from homology"/>
<organism evidence="14 15">
    <name type="scientific">Manduca sexta</name>
    <name type="common">Tobacco hawkmoth</name>
    <name type="synonym">Tobacco hornworm</name>
    <dbReference type="NCBI Taxonomy" id="7130"/>
    <lineage>
        <taxon>Eukaryota</taxon>
        <taxon>Metazoa</taxon>
        <taxon>Ecdysozoa</taxon>
        <taxon>Arthropoda</taxon>
        <taxon>Hexapoda</taxon>
        <taxon>Insecta</taxon>
        <taxon>Pterygota</taxon>
        <taxon>Neoptera</taxon>
        <taxon>Endopterygota</taxon>
        <taxon>Lepidoptera</taxon>
        <taxon>Glossata</taxon>
        <taxon>Ditrysia</taxon>
        <taxon>Bombycoidea</taxon>
        <taxon>Sphingidae</taxon>
        <taxon>Sphinginae</taxon>
        <taxon>Sphingini</taxon>
        <taxon>Manduca</taxon>
    </lineage>
</organism>
<keyword evidence="5 11" id="KW-0720">Serine protease</keyword>
<dbReference type="PANTHER" id="PTHR24256">
    <property type="entry name" value="TRYPTASE-RELATED"/>
    <property type="match status" value="1"/>
</dbReference>
<keyword evidence="4 11" id="KW-0378">Hydrolase</keyword>
<dbReference type="GO" id="GO:0051604">
    <property type="term" value="P:protein maturation"/>
    <property type="evidence" value="ECO:0007669"/>
    <property type="project" value="UniProtKB-ARBA"/>
</dbReference>
<accession>A0A922D1X9</accession>
<evidence type="ECO:0000256" key="8">
    <source>
        <dbReference type="ARBA" id="ARBA00023157"/>
    </source>
</evidence>
<dbReference type="FunFam" id="2.40.10.10:FF:000078">
    <property type="entry name" value="Serine protease H137"/>
    <property type="match status" value="1"/>
</dbReference>
<dbReference type="InterPro" id="IPR051487">
    <property type="entry name" value="Ser/Thr_Proteases_Immune/Dev"/>
</dbReference>
<dbReference type="GO" id="GO:0006508">
    <property type="term" value="P:proteolysis"/>
    <property type="evidence" value="ECO:0007669"/>
    <property type="project" value="UniProtKB-KW"/>
</dbReference>
<keyword evidence="9" id="KW-0325">Glycoprotein</keyword>
<gene>
    <name evidence="14" type="ORF">O3G_MSEX014635</name>
</gene>
<keyword evidence="1 11" id="KW-0645">Protease</keyword>
<dbReference type="GO" id="GO:0004252">
    <property type="term" value="F:serine-type endopeptidase activity"/>
    <property type="evidence" value="ECO:0007669"/>
    <property type="project" value="InterPro"/>
</dbReference>
<dbReference type="Pfam" id="PF00089">
    <property type="entry name" value="Trypsin"/>
    <property type="match status" value="1"/>
</dbReference>
<protein>
    <recommendedName>
        <fullName evidence="13">Peptidase S1 domain-containing protein</fullName>
    </recommendedName>
</protein>
<dbReference type="PROSITE" id="PS00134">
    <property type="entry name" value="TRYPSIN_HIS"/>
    <property type="match status" value="1"/>
</dbReference>
<evidence type="ECO:0000256" key="5">
    <source>
        <dbReference type="ARBA" id="ARBA00022825"/>
    </source>
</evidence>
<evidence type="ECO:0000256" key="2">
    <source>
        <dbReference type="ARBA" id="ARBA00022723"/>
    </source>
</evidence>
<dbReference type="Pfam" id="PF12032">
    <property type="entry name" value="CLIP"/>
    <property type="match status" value="1"/>
</dbReference>
<dbReference type="Proteomes" id="UP000791440">
    <property type="component" value="Unassembled WGS sequence"/>
</dbReference>
<evidence type="ECO:0000256" key="12">
    <source>
        <dbReference type="SAM" id="MobiDB-lite"/>
    </source>
</evidence>
<evidence type="ECO:0000256" key="4">
    <source>
        <dbReference type="ARBA" id="ARBA00022801"/>
    </source>
</evidence>
<dbReference type="GO" id="GO:0046872">
    <property type="term" value="F:metal ion binding"/>
    <property type="evidence" value="ECO:0007669"/>
    <property type="project" value="UniProtKB-KW"/>
</dbReference>
<name>A0A922D1X9_MANSE</name>
<dbReference type="PROSITE" id="PS00135">
    <property type="entry name" value="TRYPSIN_SER"/>
    <property type="match status" value="1"/>
</dbReference>
<keyword evidence="6" id="KW-0106">Calcium</keyword>
<keyword evidence="7" id="KW-0865">Zymogen</keyword>
<evidence type="ECO:0000259" key="13">
    <source>
        <dbReference type="PROSITE" id="PS50240"/>
    </source>
</evidence>
<evidence type="ECO:0000256" key="3">
    <source>
        <dbReference type="ARBA" id="ARBA00022729"/>
    </source>
</evidence>
<evidence type="ECO:0000256" key="6">
    <source>
        <dbReference type="ARBA" id="ARBA00022837"/>
    </source>
</evidence>
<feature type="region of interest" description="Disordered" evidence="12">
    <location>
        <begin position="108"/>
        <end position="132"/>
    </location>
</feature>
<keyword evidence="15" id="KW-1185">Reference proteome</keyword>
<dbReference type="InterPro" id="IPR001254">
    <property type="entry name" value="Trypsin_dom"/>
</dbReference>
<comment type="caution">
    <text evidence="14">The sequence shown here is derived from an EMBL/GenBank/DDBJ whole genome shotgun (WGS) entry which is preliminary data.</text>
</comment>